<keyword evidence="1" id="KW-0732">Signal</keyword>
<evidence type="ECO:0000256" key="1">
    <source>
        <dbReference type="SAM" id="SignalP"/>
    </source>
</evidence>
<dbReference type="PROSITE" id="PS51257">
    <property type="entry name" value="PROKAR_LIPOPROTEIN"/>
    <property type="match status" value="1"/>
</dbReference>
<protein>
    <recommendedName>
        <fullName evidence="4">Polyketide cyclase</fullName>
    </recommendedName>
</protein>
<dbReference type="RefSeq" id="WP_261521265.1">
    <property type="nucleotide sequence ID" value="NZ_JAODNW010000017.1"/>
</dbReference>
<dbReference type="Proteomes" id="UP001589755">
    <property type="component" value="Unassembled WGS sequence"/>
</dbReference>
<keyword evidence="3" id="KW-1185">Reference proteome</keyword>
<feature type="signal peptide" evidence="1">
    <location>
        <begin position="1"/>
        <end position="23"/>
    </location>
</feature>
<sequence>MTKTATLLCAAAMAALACGGTLADEAAHREIDTARQAAARYADIEVALAEGFEQLFECTAHEKHGTMGVHFIHPGRAGDGRLVLEEPEVLMYEPQPDGSMQLVGVEYIVFEKDWTGRDAPRFLGQTLKRKTAVGRHEVDPFYEVHVWHWRHNPLGMFADWNPFVSCAHERG</sequence>
<evidence type="ECO:0008006" key="4">
    <source>
        <dbReference type="Google" id="ProtNLM"/>
    </source>
</evidence>
<comment type="caution">
    <text evidence="2">The sequence shown here is derived from an EMBL/GenBank/DDBJ whole genome shotgun (WGS) entry which is preliminary data.</text>
</comment>
<gene>
    <name evidence="2" type="ORF">ACFFJ2_08985</name>
</gene>
<evidence type="ECO:0000313" key="3">
    <source>
        <dbReference type="Proteomes" id="UP001589755"/>
    </source>
</evidence>
<reference evidence="2 3" key="1">
    <citation type="submission" date="2024-09" db="EMBL/GenBank/DDBJ databases">
        <authorList>
            <person name="Sun Q."/>
            <person name="Mori K."/>
        </authorList>
    </citation>
    <scope>NUCLEOTIDE SEQUENCE [LARGE SCALE GENOMIC DNA]</scope>
    <source>
        <strain evidence="2 3">CCM 8543</strain>
    </source>
</reference>
<proteinExistence type="predicted"/>
<evidence type="ECO:0000313" key="2">
    <source>
        <dbReference type="EMBL" id="MFC0208531.1"/>
    </source>
</evidence>
<feature type="chain" id="PRO_5047144958" description="Polyketide cyclase" evidence="1">
    <location>
        <begin position="24"/>
        <end position="171"/>
    </location>
</feature>
<accession>A0ABV6D7E5</accession>
<dbReference type="EMBL" id="JBHLXD010000012">
    <property type="protein sequence ID" value="MFC0208531.1"/>
    <property type="molecule type" value="Genomic_DNA"/>
</dbReference>
<name>A0ABV6D7E5_9HYPH</name>
<organism evidence="2 3">
    <name type="scientific">Chelativorans intermedius</name>
    <dbReference type="NCBI Taxonomy" id="515947"/>
    <lineage>
        <taxon>Bacteria</taxon>
        <taxon>Pseudomonadati</taxon>
        <taxon>Pseudomonadota</taxon>
        <taxon>Alphaproteobacteria</taxon>
        <taxon>Hyphomicrobiales</taxon>
        <taxon>Phyllobacteriaceae</taxon>
        <taxon>Chelativorans</taxon>
    </lineage>
</organism>